<sequence>MAYLLDTNVWIEILRGRAAPSLLRQFRRLRPDKIKLCSVVKAELYSGAERSANRDQNLLEIDRLCSSYESFPFDDQAALIFGKIIADLAREGKPIGAVDIMIASIAIARRQVLITHNISHLGRITDLIIEDWQTLPPSETEETS</sequence>
<evidence type="ECO:0000256" key="8">
    <source>
        <dbReference type="HAMAP-Rule" id="MF_00265"/>
    </source>
</evidence>
<comment type="function">
    <text evidence="8">Toxic component of a toxin-antitoxin (TA) system. An RNase.</text>
</comment>
<feature type="binding site" evidence="8">
    <location>
        <position position="99"/>
    </location>
    <ligand>
        <name>Mg(2+)</name>
        <dbReference type="ChEBI" id="CHEBI:18420"/>
    </ligand>
</feature>
<keyword evidence="5 8" id="KW-0378">Hydrolase</keyword>
<dbReference type="InterPro" id="IPR050556">
    <property type="entry name" value="Type_II_TA_system_RNase"/>
</dbReference>
<keyword evidence="4 8" id="KW-0479">Metal-binding</keyword>
<dbReference type="Gene3D" id="3.40.50.1010">
    <property type="entry name" value="5'-nuclease"/>
    <property type="match status" value="1"/>
</dbReference>
<evidence type="ECO:0000256" key="1">
    <source>
        <dbReference type="ARBA" id="ARBA00001946"/>
    </source>
</evidence>
<dbReference type="SUPFAM" id="SSF88723">
    <property type="entry name" value="PIN domain-like"/>
    <property type="match status" value="1"/>
</dbReference>
<evidence type="ECO:0000256" key="4">
    <source>
        <dbReference type="ARBA" id="ARBA00022723"/>
    </source>
</evidence>
<evidence type="ECO:0000256" key="3">
    <source>
        <dbReference type="ARBA" id="ARBA00022722"/>
    </source>
</evidence>
<dbReference type="EC" id="3.1.-.-" evidence="8"/>
<comment type="similarity">
    <text evidence="7 8">Belongs to the PINc/VapC protein family.</text>
</comment>
<dbReference type="RefSeq" id="WP_310821172.1">
    <property type="nucleotide sequence ID" value="NZ_CP036268.1"/>
</dbReference>
<gene>
    <name evidence="10" type="primary">vapC_2</name>
    <name evidence="8" type="synonym">vapC</name>
    <name evidence="10" type="ORF">Pan189_13230</name>
</gene>
<organism evidence="10 11">
    <name type="scientific">Stratiformator vulcanicus</name>
    <dbReference type="NCBI Taxonomy" id="2527980"/>
    <lineage>
        <taxon>Bacteria</taxon>
        <taxon>Pseudomonadati</taxon>
        <taxon>Planctomycetota</taxon>
        <taxon>Planctomycetia</taxon>
        <taxon>Planctomycetales</taxon>
        <taxon>Planctomycetaceae</taxon>
        <taxon>Stratiformator</taxon>
    </lineage>
</organism>
<dbReference type="KEGG" id="svp:Pan189_13230"/>
<evidence type="ECO:0000313" key="11">
    <source>
        <dbReference type="Proteomes" id="UP000317318"/>
    </source>
</evidence>
<keyword evidence="8" id="KW-0800">Toxin</keyword>
<keyword evidence="6 8" id="KW-0460">Magnesium</keyword>
<evidence type="ECO:0000256" key="6">
    <source>
        <dbReference type="ARBA" id="ARBA00022842"/>
    </source>
</evidence>
<dbReference type="GO" id="GO:0000287">
    <property type="term" value="F:magnesium ion binding"/>
    <property type="evidence" value="ECO:0007669"/>
    <property type="project" value="UniProtKB-UniRule"/>
</dbReference>
<dbReference type="GO" id="GO:0090729">
    <property type="term" value="F:toxin activity"/>
    <property type="evidence" value="ECO:0007669"/>
    <property type="project" value="UniProtKB-KW"/>
</dbReference>
<evidence type="ECO:0000256" key="2">
    <source>
        <dbReference type="ARBA" id="ARBA00022649"/>
    </source>
</evidence>
<dbReference type="HAMAP" id="MF_00265">
    <property type="entry name" value="VapC_Nob1"/>
    <property type="match status" value="1"/>
</dbReference>
<evidence type="ECO:0000256" key="7">
    <source>
        <dbReference type="ARBA" id="ARBA00038093"/>
    </source>
</evidence>
<evidence type="ECO:0000256" key="5">
    <source>
        <dbReference type="ARBA" id="ARBA00022801"/>
    </source>
</evidence>
<evidence type="ECO:0000259" key="9">
    <source>
        <dbReference type="Pfam" id="PF01850"/>
    </source>
</evidence>
<dbReference type="PANTHER" id="PTHR33653:SF1">
    <property type="entry name" value="RIBONUCLEASE VAPC2"/>
    <property type="match status" value="1"/>
</dbReference>
<reference evidence="10 11" key="1">
    <citation type="submission" date="2019-02" db="EMBL/GenBank/DDBJ databases">
        <title>Deep-cultivation of Planctomycetes and their phenomic and genomic characterization uncovers novel biology.</title>
        <authorList>
            <person name="Wiegand S."/>
            <person name="Jogler M."/>
            <person name="Boedeker C."/>
            <person name="Pinto D."/>
            <person name="Vollmers J."/>
            <person name="Rivas-Marin E."/>
            <person name="Kohn T."/>
            <person name="Peeters S.H."/>
            <person name="Heuer A."/>
            <person name="Rast P."/>
            <person name="Oberbeckmann S."/>
            <person name="Bunk B."/>
            <person name="Jeske O."/>
            <person name="Meyerdierks A."/>
            <person name="Storesund J.E."/>
            <person name="Kallscheuer N."/>
            <person name="Luecker S."/>
            <person name="Lage O.M."/>
            <person name="Pohl T."/>
            <person name="Merkel B.J."/>
            <person name="Hornburger P."/>
            <person name="Mueller R.-W."/>
            <person name="Bruemmer F."/>
            <person name="Labrenz M."/>
            <person name="Spormann A.M."/>
            <person name="Op den Camp H."/>
            <person name="Overmann J."/>
            <person name="Amann R."/>
            <person name="Jetten M.S.M."/>
            <person name="Mascher T."/>
            <person name="Medema M.H."/>
            <person name="Devos D.P."/>
            <person name="Kaster A.-K."/>
            <person name="Ovreas L."/>
            <person name="Rohde M."/>
            <person name="Galperin M.Y."/>
            <person name="Jogler C."/>
        </authorList>
    </citation>
    <scope>NUCLEOTIDE SEQUENCE [LARGE SCALE GENOMIC DNA]</scope>
    <source>
        <strain evidence="10 11">Pan189</strain>
    </source>
</reference>
<keyword evidence="10" id="KW-0255">Endonuclease</keyword>
<protein>
    <recommendedName>
        <fullName evidence="8">Ribonuclease VapC</fullName>
        <shortName evidence="8">RNase VapC</shortName>
        <ecNumber evidence="8">3.1.-.-</ecNumber>
    </recommendedName>
    <alternativeName>
        <fullName evidence="8">Toxin VapC</fullName>
    </alternativeName>
</protein>
<dbReference type="Pfam" id="PF01850">
    <property type="entry name" value="PIN"/>
    <property type="match status" value="1"/>
</dbReference>
<keyword evidence="2 8" id="KW-1277">Toxin-antitoxin system</keyword>
<proteinExistence type="inferred from homology"/>
<dbReference type="GO" id="GO:0016787">
    <property type="term" value="F:hydrolase activity"/>
    <property type="evidence" value="ECO:0007669"/>
    <property type="project" value="UniProtKB-KW"/>
</dbReference>
<feature type="domain" description="PIN" evidence="9">
    <location>
        <begin position="3"/>
        <end position="117"/>
    </location>
</feature>
<name>A0A517QZ90_9PLAN</name>
<evidence type="ECO:0000313" key="10">
    <source>
        <dbReference type="EMBL" id="QDT36959.1"/>
    </source>
</evidence>
<dbReference type="AlphaFoldDB" id="A0A517QZ90"/>
<keyword evidence="3 8" id="KW-0540">Nuclease</keyword>
<dbReference type="EMBL" id="CP036268">
    <property type="protein sequence ID" value="QDT36959.1"/>
    <property type="molecule type" value="Genomic_DNA"/>
</dbReference>
<keyword evidence="11" id="KW-1185">Reference proteome</keyword>
<dbReference type="InterPro" id="IPR022907">
    <property type="entry name" value="VapC_family"/>
</dbReference>
<comment type="cofactor">
    <cofactor evidence="1 8">
        <name>Mg(2+)</name>
        <dbReference type="ChEBI" id="CHEBI:18420"/>
    </cofactor>
</comment>
<dbReference type="InterPro" id="IPR029060">
    <property type="entry name" value="PIN-like_dom_sf"/>
</dbReference>
<dbReference type="PANTHER" id="PTHR33653">
    <property type="entry name" value="RIBONUCLEASE VAPC2"/>
    <property type="match status" value="1"/>
</dbReference>
<dbReference type="CDD" id="cd09881">
    <property type="entry name" value="PIN_VapC4-5_FitB-like"/>
    <property type="match status" value="1"/>
</dbReference>
<dbReference type="GO" id="GO:0004540">
    <property type="term" value="F:RNA nuclease activity"/>
    <property type="evidence" value="ECO:0007669"/>
    <property type="project" value="InterPro"/>
</dbReference>
<dbReference type="InterPro" id="IPR002716">
    <property type="entry name" value="PIN_dom"/>
</dbReference>
<dbReference type="GO" id="GO:0004519">
    <property type="term" value="F:endonuclease activity"/>
    <property type="evidence" value="ECO:0007669"/>
    <property type="project" value="UniProtKB-KW"/>
</dbReference>
<feature type="binding site" evidence="8">
    <location>
        <position position="6"/>
    </location>
    <ligand>
        <name>Mg(2+)</name>
        <dbReference type="ChEBI" id="CHEBI:18420"/>
    </ligand>
</feature>
<accession>A0A517QZ90</accession>
<dbReference type="Proteomes" id="UP000317318">
    <property type="component" value="Chromosome"/>
</dbReference>